<reference evidence="3" key="2">
    <citation type="journal article" date="2021" name="Genome Biol. Evol.">
        <title>Developing a high-quality reference genome for a parasitic bivalve with doubly uniparental inheritance (Bivalvia: Unionida).</title>
        <authorList>
            <person name="Smith C.H."/>
        </authorList>
    </citation>
    <scope>NUCLEOTIDE SEQUENCE</scope>
    <source>
        <strain evidence="3">CHS0354</strain>
        <tissue evidence="3">Mantle</tissue>
    </source>
</reference>
<keyword evidence="1" id="KW-1133">Transmembrane helix</keyword>
<feature type="transmembrane region" description="Helical" evidence="1">
    <location>
        <begin position="6"/>
        <end position="26"/>
    </location>
</feature>
<dbReference type="PROSITE" id="PS50948">
    <property type="entry name" value="PAN"/>
    <property type="match status" value="1"/>
</dbReference>
<reference evidence="3" key="3">
    <citation type="submission" date="2023-05" db="EMBL/GenBank/DDBJ databases">
        <authorList>
            <person name="Smith C.H."/>
        </authorList>
    </citation>
    <scope>NUCLEOTIDE SEQUENCE</scope>
    <source>
        <strain evidence="3">CHS0354</strain>
        <tissue evidence="3">Mantle</tissue>
    </source>
</reference>
<comment type="caution">
    <text evidence="3">The sequence shown here is derived from an EMBL/GenBank/DDBJ whole genome shotgun (WGS) entry which is preliminary data.</text>
</comment>
<gene>
    <name evidence="3" type="ORF">CHS0354_031032</name>
</gene>
<protein>
    <recommendedName>
        <fullName evidence="2">Apple domain-containing protein</fullName>
    </recommendedName>
</protein>
<dbReference type="SMART" id="SM00473">
    <property type="entry name" value="PAN_AP"/>
    <property type="match status" value="1"/>
</dbReference>
<evidence type="ECO:0000313" key="4">
    <source>
        <dbReference type="Proteomes" id="UP001195483"/>
    </source>
</evidence>
<reference evidence="3" key="1">
    <citation type="journal article" date="2021" name="Genome Biol. Evol.">
        <title>A High-Quality Reference Genome for a Parasitic Bivalve with Doubly Uniparental Inheritance (Bivalvia: Unionida).</title>
        <authorList>
            <person name="Smith C.H."/>
        </authorList>
    </citation>
    <scope>NUCLEOTIDE SEQUENCE</scope>
    <source>
        <strain evidence="3">CHS0354</strain>
    </source>
</reference>
<name>A0AAE0TCV7_9BIVA</name>
<dbReference type="Gene3D" id="3.50.4.10">
    <property type="entry name" value="Hepatocyte Growth Factor"/>
    <property type="match status" value="1"/>
</dbReference>
<feature type="domain" description="Apple" evidence="2">
    <location>
        <begin position="162"/>
        <end position="244"/>
    </location>
</feature>
<dbReference type="Proteomes" id="UP001195483">
    <property type="component" value="Unassembled WGS sequence"/>
</dbReference>
<accession>A0AAE0TCV7</accession>
<proteinExistence type="predicted"/>
<dbReference type="SUPFAM" id="SSF57414">
    <property type="entry name" value="Hairpin loop containing domain-like"/>
    <property type="match status" value="1"/>
</dbReference>
<evidence type="ECO:0000313" key="3">
    <source>
        <dbReference type="EMBL" id="KAK3608046.1"/>
    </source>
</evidence>
<keyword evidence="4" id="KW-1185">Reference proteome</keyword>
<sequence>MGRMQAYSVTWLIDISSILLPLLFWIPVSRQGGDLRVVTGVQRPSMRDKRFNERLMFEKNNVQTLFLCLGQCDRYPDCIGIFYNKLSNNCTGHNIVFGHETGAIQDGGSRYYVKNNVRGYIGDACIISSDCSVVQSECRDNTCLCLPGYSFSPKTGECLANCAKYGDNFFKVAYHFISGNNQDVFLGVSEEDCKFLCLNRTTYICRTFEYGVNECYLSTVTSLDAPNDWYLDTAREYSYYQRDCD</sequence>
<dbReference type="Pfam" id="PF00024">
    <property type="entry name" value="PAN_1"/>
    <property type="match status" value="1"/>
</dbReference>
<organism evidence="3 4">
    <name type="scientific">Potamilus streckersoni</name>
    <dbReference type="NCBI Taxonomy" id="2493646"/>
    <lineage>
        <taxon>Eukaryota</taxon>
        <taxon>Metazoa</taxon>
        <taxon>Spiralia</taxon>
        <taxon>Lophotrochozoa</taxon>
        <taxon>Mollusca</taxon>
        <taxon>Bivalvia</taxon>
        <taxon>Autobranchia</taxon>
        <taxon>Heteroconchia</taxon>
        <taxon>Palaeoheterodonta</taxon>
        <taxon>Unionida</taxon>
        <taxon>Unionoidea</taxon>
        <taxon>Unionidae</taxon>
        <taxon>Ambleminae</taxon>
        <taxon>Lampsilini</taxon>
        <taxon>Potamilus</taxon>
    </lineage>
</organism>
<keyword evidence="1" id="KW-0812">Transmembrane</keyword>
<keyword evidence="1" id="KW-0472">Membrane</keyword>
<evidence type="ECO:0000256" key="1">
    <source>
        <dbReference type="SAM" id="Phobius"/>
    </source>
</evidence>
<dbReference type="InterPro" id="IPR003609">
    <property type="entry name" value="Pan_app"/>
</dbReference>
<evidence type="ECO:0000259" key="2">
    <source>
        <dbReference type="PROSITE" id="PS50948"/>
    </source>
</evidence>
<dbReference type="EMBL" id="JAEAOA010001852">
    <property type="protein sequence ID" value="KAK3608046.1"/>
    <property type="molecule type" value="Genomic_DNA"/>
</dbReference>
<dbReference type="AlphaFoldDB" id="A0AAE0TCV7"/>